<dbReference type="OrthoDB" id="7918661at2"/>
<reference evidence="1 2" key="1">
    <citation type="submission" date="2019-01" db="EMBL/GenBank/DDBJ databases">
        <authorList>
            <person name="Deng T."/>
        </authorList>
    </citation>
    <scope>NUCLEOTIDE SEQUENCE [LARGE SCALE GENOMIC DNA]</scope>
    <source>
        <strain evidence="1 2">F8825</strain>
    </source>
</reference>
<sequence length="89" mass="9897">MTNMVKIDGVTVDADDPCALWQVLYSAKLKMISGEIVQEMTIQSPVTRETVVFSPGKLGALDQELNRLAAACQAKTSGRRPSRRWQLKF</sequence>
<dbReference type="Proteomes" id="UP000291088">
    <property type="component" value="Unassembled WGS sequence"/>
</dbReference>
<gene>
    <name evidence="1" type="ORF">EUU22_19055</name>
</gene>
<name>A0A4Q2SVP1_9HYPH</name>
<comment type="caution">
    <text evidence="1">The sequence shown here is derived from an EMBL/GenBank/DDBJ whole genome shotgun (WGS) entry which is preliminary data.</text>
</comment>
<dbReference type="RefSeq" id="WP_129333559.1">
    <property type="nucleotide sequence ID" value="NZ_SDVB01000253.1"/>
</dbReference>
<evidence type="ECO:0000313" key="2">
    <source>
        <dbReference type="Proteomes" id="UP000291088"/>
    </source>
</evidence>
<protein>
    <submittedName>
        <fullName evidence="1">Uncharacterized protein</fullName>
    </submittedName>
</protein>
<dbReference type="EMBL" id="SDVB01000253">
    <property type="protein sequence ID" value="RYC10166.1"/>
    <property type="molecule type" value="Genomic_DNA"/>
</dbReference>
<dbReference type="AlphaFoldDB" id="A0A4Q2SVP1"/>
<proteinExistence type="predicted"/>
<accession>A0A4Q2SVP1</accession>
<evidence type="ECO:0000313" key="1">
    <source>
        <dbReference type="EMBL" id="RYC10166.1"/>
    </source>
</evidence>
<organism evidence="1 2">
    <name type="scientific">Ciceribacter ferrooxidans</name>
    <dbReference type="NCBI Taxonomy" id="2509717"/>
    <lineage>
        <taxon>Bacteria</taxon>
        <taxon>Pseudomonadati</taxon>
        <taxon>Pseudomonadota</taxon>
        <taxon>Alphaproteobacteria</taxon>
        <taxon>Hyphomicrobiales</taxon>
        <taxon>Rhizobiaceae</taxon>
        <taxon>Ciceribacter</taxon>
    </lineage>
</organism>
<keyword evidence="2" id="KW-1185">Reference proteome</keyword>